<name>A0A928VX00_9CYAN</name>
<dbReference type="Proteomes" id="UP000621799">
    <property type="component" value="Unassembled WGS sequence"/>
</dbReference>
<dbReference type="EMBL" id="JADEXN010000002">
    <property type="protein sequence ID" value="MBE9039210.1"/>
    <property type="molecule type" value="Genomic_DNA"/>
</dbReference>
<accession>A0A928VX00</accession>
<evidence type="ECO:0000313" key="1">
    <source>
        <dbReference type="EMBL" id="MBE9039210.1"/>
    </source>
</evidence>
<comment type="caution">
    <text evidence="1">The sequence shown here is derived from an EMBL/GenBank/DDBJ whole genome shotgun (WGS) entry which is preliminary data.</text>
</comment>
<sequence>MTILTSQEIARYRSELAECPGALAALDTIEDCEGDLEDAAISLGIQVGQQPDRGDWLDGLAKRCRVAICQEEFQESLVRGELAPVVNHLVAQKICPAILATPVAIYAIEQGIEQFCEPLSFKQL</sequence>
<organism evidence="1 2">
    <name type="scientific">Zarconia navalis LEGE 11467</name>
    <dbReference type="NCBI Taxonomy" id="1828826"/>
    <lineage>
        <taxon>Bacteria</taxon>
        <taxon>Bacillati</taxon>
        <taxon>Cyanobacteriota</taxon>
        <taxon>Cyanophyceae</taxon>
        <taxon>Oscillatoriophycideae</taxon>
        <taxon>Oscillatoriales</taxon>
        <taxon>Oscillatoriales incertae sedis</taxon>
        <taxon>Zarconia</taxon>
        <taxon>Zarconia navalis</taxon>
    </lineage>
</organism>
<dbReference type="RefSeq" id="WP_264319475.1">
    <property type="nucleotide sequence ID" value="NZ_JADEXN010000002.1"/>
</dbReference>
<dbReference type="AlphaFoldDB" id="A0A928VX00"/>
<keyword evidence="2" id="KW-1185">Reference proteome</keyword>
<protein>
    <submittedName>
        <fullName evidence="1">Uncharacterized protein</fullName>
    </submittedName>
</protein>
<evidence type="ECO:0000313" key="2">
    <source>
        <dbReference type="Proteomes" id="UP000621799"/>
    </source>
</evidence>
<gene>
    <name evidence="1" type="ORF">IQ235_00170</name>
</gene>
<proteinExistence type="predicted"/>
<reference evidence="1" key="1">
    <citation type="submission" date="2020-10" db="EMBL/GenBank/DDBJ databases">
        <authorList>
            <person name="Castelo-Branco R."/>
            <person name="Eusebio N."/>
            <person name="Adriana R."/>
            <person name="Vieira A."/>
            <person name="Brugerolle De Fraissinette N."/>
            <person name="Rezende De Castro R."/>
            <person name="Schneider M.P."/>
            <person name="Vasconcelos V."/>
            <person name="Leao P.N."/>
        </authorList>
    </citation>
    <scope>NUCLEOTIDE SEQUENCE</scope>
    <source>
        <strain evidence="1">LEGE 11467</strain>
    </source>
</reference>